<keyword evidence="2" id="KW-1185">Reference proteome</keyword>
<dbReference type="Proteomes" id="UP000431684">
    <property type="component" value="Unassembled WGS sequence"/>
</dbReference>
<evidence type="ECO:0008006" key="3">
    <source>
        <dbReference type="Google" id="ProtNLM"/>
    </source>
</evidence>
<sequence length="133" mass="14974">MDSLSELLNKLKTANSSVERNALAVKAAETSDPAVPKILVELIDRPELANERGSLVNCLGSFDCSEKFLWLVKLVCHGNWKVSHEAMRILEKIDYLDAREVKQGYHLILMTADAGMKEVWRIDLISDLLAMFD</sequence>
<reference evidence="1 2" key="1">
    <citation type="submission" date="2019-11" db="EMBL/GenBank/DDBJ databases">
        <title>Draft Genome Sequences of Six Type Strains of the Genus Massilia.</title>
        <authorList>
            <person name="Miess H."/>
            <person name="Frediansyah A."/>
            <person name="Goeker M."/>
            <person name="Gross H."/>
        </authorList>
    </citation>
    <scope>NUCLEOTIDE SEQUENCE [LARGE SCALE GENOMIC DNA]</scope>
    <source>
        <strain evidence="1 2">DSM 17513</strain>
    </source>
</reference>
<dbReference type="AlphaFoldDB" id="A0A6I3XGX5"/>
<comment type="caution">
    <text evidence="1">The sequence shown here is derived from an EMBL/GenBank/DDBJ whole genome shotgun (WGS) entry which is preliminary data.</text>
</comment>
<evidence type="ECO:0000313" key="2">
    <source>
        <dbReference type="Proteomes" id="UP000431684"/>
    </source>
</evidence>
<proteinExistence type="predicted"/>
<accession>A0A6I3XGX5</accession>
<dbReference type="RefSeq" id="WP_155706749.1">
    <property type="nucleotide sequence ID" value="NZ_BMWU01000075.1"/>
</dbReference>
<gene>
    <name evidence="1" type="ORF">GJV26_00635</name>
</gene>
<protein>
    <recommendedName>
        <fullName evidence="3">HEAT repeat domain-containing protein</fullName>
    </recommendedName>
</protein>
<organism evidence="1 2">
    <name type="scientific">Pseudoduganella dura</name>
    <dbReference type="NCBI Taxonomy" id="321982"/>
    <lineage>
        <taxon>Bacteria</taxon>
        <taxon>Pseudomonadati</taxon>
        <taxon>Pseudomonadota</taxon>
        <taxon>Betaproteobacteria</taxon>
        <taxon>Burkholderiales</taxon>
        <taxon>Oxalobacteraceae</taxon>
        <taxon>Telluria group</taxon>
        <taxon>Pseudoduganella</taxon>
    </lineage>
</organism>
<dbReference type="EMBL" id="WNWM01000002">
    <property type="protein sequence ID" value="MUI11005.1"/>
    <property type="molecule type" value="Genomic_DNA"/>
</dbReference>
<name>A0A6I3XGX5_9BURK</name>
<evidence type="ECO:0000313" key="1">
    <source>
        <dbReference type="EMBL" id="MUI11005.1"/>
    </source>
</evidence>
<dbReference type="OrthoDB" id="8613289at2"/>